<dbReference type="KEGG" id="hazt:108671855"/>
<evidence type="ECO:0000256" key="2">
    <source>
        <dbReference type="ARBA" id="ARBA00022801"/>
    </source>
</evidence>
<dbReference type="NCBIfam" id="TIGR00283">
    <property type="entry name" value="arch_pth2"/>
    <property type="match status" value="1"/>
</dbReference>
<dbReference type="AlphaFoldDB" id="A0A8B7NMN4"/>
<accession>A0A8B7NMN4</accession>
<dbReference type="Pfam" id="PF01981">
    <property type="entry name" value="PTH2"/>
    <property type="match status" value="1"/>
</dbReference>
<dbReference type="PANTHER" id="PTHR12649:SF11">
    <property type="entry name" value="PEPTIDYL-TRNA HYDROLASE 2, MITOCHONDRIAL"/>
    <property type="match status" value="1"/>
</dbReference>
<dbReference type="RefSeq" id="XP_018014939.1">
    <property type="nucleotide sequence ID" value="XM_018159450.2"/>
</dbReference>
<keyword evidence="5" id="KW-1133">Transmembrane helix</keyword>
<dbReference type="PANTHER" id="PTHR12649">
    <property type="entry name" value="PEPTIDYL-TRNA HYDROLASE 2"/>
    <property type="match status" value="1"/>
</dbReference>
<evidence type="ECO:0000313" key="7">
    <source>
        <dbReference type="RefSeq" id="XP_018014939.1"/>
    </source>
</evidence>
<evidence type="ECO:0000256" key="5">
    <source>
        <dbReference type="SAM" id="Phobius"/>
    </source>
</evidence>
<keyword evidence="2 7" id="KW-0378">Hydrolase</keyword>
<evidence type="ECO:0000313" key="6">
    <source>
        <dbReference type="Proteomes" id="UP000694843"/>
    </source>
</evidence>
<dbReference type="CDD" id="cd02430">
    <property type="entry name" value="PTH2"/>
    <property type="match status" value="1"/>
</dbReference>
<dbReference type="InterPro" id="IPR023476">
    <property type="entry name" value="Pep_tRNA_hydro_II_dom_sf"/>
</dbReference>
<gene>
    <name evidence="7" type="primary">LOC108671855</name>
</gene>
<keyword evidence="6" id="KW-1185">Reference proteome</keyword>
<dbReference type="SUPFAM" id="SSF102462">
    <property type="entry name" value="Peptidyl-tRNA hydrolase II"/>
    <property type="match status" value="1"/>
</dbReference>
<protein>
    <recommendedName>
        <fullName evidence="1">peptidyl-tRNA hydrolase</fullName>
        <ecNumber evidence="1">3.1.1.29</ecNumber>
    </recommendedName>
</protein>
<organism evidence="6 7">
    <name type="scientific">Hyalella azteca</name>
    <name type="common">Amphipod</name>
    <dbReference type="NCBI Taxonomy" id="294128"/>
    <lineage>
        <taxon>Eukaryota</taxon>
        <taxon>Metazoa</taxon>
        <taxon>Ecdysozoa</taxon>
        <taxon>Arthropoda</taxon>
        <taxon>Crustacea</taxon>
        <taxon>Multicrustacea</taxon>
        <taxon>Malacostraca</taxon>
        <taxon>Eumalacostraca</taxon>
        <taxon>Peracarida</taxon>
        <taxon>Amphipoda</taxon>
        <taxon>Senticaudata</taxon>
        <taxon>Talitrida</taxon>
        <taxon>Talitroidea</taxon>
        <taxon>Hyalellidae</taxon>
        <taxon>Hyalella</taxon>
    </lineage>
</organism>
<comment type="catalytic activity">
    <reaction evidence="4">
        <text>an N-acyl-L-alpha-aminoacyl-tRNA + H2O = an N-acyl-L-amino acid + a tRNA + H(+)</text>
        <dbReference type="Rhea" id="RHEA:54448"/>
        <dbReference type="Rhea" id="RHEA-COMP:10123"/>
        <dbReference type="Rhea" id="RHEA-COMP:13883"/>
        <dbReference type="ChEBI" id="CHEBI:15377"/>
        <dbReference type="ChEBI" id="CHEBI:15378"/>
        <dbReference type="ChEBI" id="CHEBI:59874"/>
        <dbReference type="ChEBI" id="CHEBI:78442"/>
        <dbReference type="ChEBI" id="CHEBI:138191"/>
        <dbReference type="EC" id="3.1.1.29"/>
    </reaction>
</comment>
<dbReference type="Gene3D" id="3.40.1490.10">
    <property type="entry name" value="Bit1"/>
    <property type="match status" value="1"/>
</dbReference>
<dbReference type="GO" id="GO:0005829">
    <property type="term" value="C:cytosol"/>
    <property type="evidence" value="ECO:0007669"/>
    <property type="project" value="TreeGrafter"/>
</dbReference>
<dbReference type="InterPro" id="IPR002833">
    <property type="entry name" value="PTH2"/>
</dbReference>
<name>A0A8B7NMN4_HYAAZ</name>
<dbReference type="FunFam" id="3.40.1490.10:FF:000001">
    <property type="entry name" value="Peptidyl-tRNA hydrolase 2"/>
    <property type="match status" value="1"/>
</dbReference>
<dbReference type="OrthoDB" id="1733656at2759"/>
<evidence type="ECO:0000256" key="1">
    <source>
        <dbReference type="ARBA" id="ARBA00013260"/>
    </source>
</evidence>
<proteinExistence type="inferred from homology"/>
<dbReference type="GeneID" id="108671855"/>
<dbReference type="GO" id="GO:0004045">
    <property type="term" value="F:peptidyl-tRNA hydrolase activity"/>
    <property type="evidence" value="ECO:0007669"/>
    <property type="project" value="UniProtKB-EC"/>
</dbReference>
<sequence length="181" mass="19775">MSDDPAVPLLVPSNPSNVFNNPYNVGLLGGSIVGVLSGYVFSRHFYPLVRRVFSAVYTGHTKLALVVNADLHMSKGKIASQCSHASVMAYKRMRSPLQSVRYGSGLLTSWDLNGQAKVVLRAENLQVMKKLEQMAREKNIPVHKVHDAGRTEIPEGSLTVMGLGPAPIFLIDQVTGHLRLL</sequence>
<keyword evidence="5" id="KW-0472">Membrane</keyword>
<dbReference type="Proteomes" id="UP000694843">
    <property type="component" value="Unplaced"/>
</dbReference>
<reference evidence="7" key="1">
    <citation type="submission" date="2025-08" db="UniProtKB">
        <authorList>
            <consortium name="RefSeq"/>
        </authorList>
    </citation>
    <scope>IDENTIFICATION</scope>
    <source>
        <tissue evidence="7">Whole organism</tissue>
    </source>
</reference>
<comment type="similarity">
    <text evidence="3">Belongs to the PTH2 family.</text>
</comment>
<dbReference type="OMA" id="RWENCAQ"/>
<evidence type="ECO:0000256" key="4">
    <source>
        <dbReference type="ARBA" id="ARBA00048707"/>
    </source>
</evidence>
<keyword evidence="5" id="KW-0812">Transmembrane</keyword>
<dbReference type="EC" id="3.1.1.29" evidence="1"/>
<feature type="transmembrane region" description="Helical" evidence="5">
    <location>
        <begin position="23"/>
        <end position="41"/>
    </location>
</feature>
<evidence type="ECO:0000256" key="3">
    <source>
        <dbReference type="ARBA" id="ARBA00038050"/>
    </source>
</evidence>